<evidence type="ECO:0000313" key="11">
    <source>
        <dbReference type="EMBL" id="AEO60618.1"/>
    </source>
</evidence>
<dbReference type="KEGG" id="mtm:MYCTH_2056455"/>
<evidence type="ECO:0000256" key="1">
    <source>
        <dbReference type="SAM" id="Coils"/>
    </source>
</evidence>
<dbReference type="VEuPathDB" id="FungiDB:MYCTH_2053587"/>
<organism evidence="6 17">
    <name type="scientific">Thermothelomyces thermophilus (strain ATCC 42464 / BCRC 31852 / DSM 1799)</name>
    <name type="common">Sporotrichum thermophile</name>
    <dbReference type="NCBI Taxonomy" id="573729"/>
    <lineage>
        <taxon>Eukaryota</taxon>
        <taxon>Fungi</taxon>
        <taxon>Dikarya</taxon>
        <taxon>Ascomycota</taxon>
        <taxon>Pezizomycotina</taxon>
        <taxon>Sordariomycetes</taxon>
        <taxon>Sordariomycetidae</taxon>
        <taxon>Sordariales</taxon>
        <taxon>Chaetomiaceae</taxon>
        <taxon>Thermothelomyces</taxon>
    </lineage>
</organism>
<dbReference type="Proteomes" id="UP000007322">
    <property type="component" value="Chromosome 4"/>
</dbReference>
<accession>G2QEI9</accession>
<dbReference type="EMBL" id="CP003004">
    <property type="protein sequence ID" value="AEO57772.1"/>
    <property type="molecule type" value="Genomic_DNA"/>
</dbReference>
<dbReference type="GeneID" id="11506279"/>
<dbReference type="eggNOG" id="ENOG502REYC">
    <property type="taxonomic scope" value="Eukaryota"/>
</dbReference>
<dbReference type="KEGG" id="mtm:MYCTH_2069072"/>
<dbReference type="RefSeq" id="XP_003665863.1">
    <property type="nucleotide sequence ID" value="XM_003665815.1"/>
</dbReference>
<evidence type="ECO:0000313" key="15">
    <source>
        <dbReference type="EMBL" id="AEO60855.1"/>
    </source>
</evidence>
<dbReference type="Proteomes" id="UP000007322">
    <property type="component" value="Chromosome 1"/>
</dbReference>
<dbReference type="VEuPathDB" id="FungiDB:MYCTH_2062163"/>
<evidence type="ECO:0000313" key="3">
    <source>
        <dbReference type="EMBL" id="AEO55775.1"/>
    </source>
</evidence>
<dbReference type="KEGG" id="mtm:MYCTH_2053587"/>
<dbReference type="RefSeq" id="XP_003663512.1">
    <property type="nucleotide sequence ID" value="XM_003663464.1"/>
</dbReference>
<dbReference type="EMBL" id="CP003007">
    <property type="protein sequence ID" value="AEO60743.1"/>
    <property type="molecule type" value="Genomic_DNA"/>
</dbReference>
<dbReference type="VEuPathDB" id="FungiDB:MYCTH_2060198"/>
<dbReference type="VEuPathDB" id="FungiDB:MYCTH_2056455"/>
<dbReference type="EMBL" id="CP003008">
    <property type="protein sequence ID" value="AEO61878.1"/>
    <property type="molecule type" value="Genomic_DNA"/>
</dbReference>
<dbReference type="GeneID" id="11506283"/>
<dbReference type="KEGG" id="mtm:MYCTH_2067168"/>
<sequence>MPIEKRKSHSARYRASLAQNIAENGFVVMPCSWCASQGLVCKMIARTKRCEACVRRGRSCDGSGIPLSSLDRILQEQRRIKDAERRAELELDESQRRLEEAQRELSEKLARLRRLRQQKEFLVEKGADMVARGLSTLDELEEVERQETPAMPSSQINDAVDAVDWGAVFGSVPGFPLVDPDSAGGTVPNFFDVPFFLFVLCFDVRGNLGVLWCWFEK</sequence>
<dbReference type="KEGG" id="mtm:MYCTH_2069029"/>
<dbReference type="OMA" id="CKIMDDA"/>
<evidence type="ECO:0000313" key="4">
    <source>
        <dbReference type="EMBL" id="AEO55779.1"/>
    </source>
</evidence>
<dbReference type="VEuPathDB" id="FungiDB:MYCTH_2068997"/>
<dbReference type="KEGG" id="mtm:MYCTH_2063083"/>
<dbReference type="EMBL" id="CP003005">
    <property type="protein sequence ID" value="AEO59432.1"/>
    <property type="molecule type" value="Genomic_DNA"/>
</dbReference>
<dbReference type="KEGG" id="mtm:MYCTH_2058544"/>
<proteinExistence type="predicted"/>
<dbReference type="KEGG" id="mtm:MYCTH_2070469"/>
<evidence type="ECO:0000313" key="9">
    <source>
        <dbReference type="EMBL" id="AEO59432.1"/>
    </source>
</evidence>
<evidence type="ECO:0000313" key="12">
    <source>
        <dbReference type="EMBL" id="AEO60743.1"/>
    </source>
</evidence>
<dbReference type="KEGG" id="mtm:MYCTH_2064081"/>
<dbReference type="RefSeq" id="XP_003666100.1">
    <property type="nucleotide sequence ID" value="XM_003666052.1"/>
</dbReference>
<dbReference type="KEGG" id="mtm:MYCTH_2062163"/>
<dbReference type="RefSeq" id="XP_003664673.1">
    <property type="nucleotide sequence ID" value="XM_003664625.1"/>
</dbReference>
<dbReference type="GeneID" id="11511309"/>
<dbReference type="VEuPathDB" id="FungiDB:MYCTH_2063083"/>
<evidence type="ECO:0000313" key="17">
    <source>
        <dbReference type="Proteomes" id="UP000007322"/>
    </source>
</evidence>
<keyword evidence="17" id="KW-1185">Reference proteome</keyword>
<dbReference type="KEGG" id="mtm:MYCTH_2060198"/>
<dbReference type="RefSeq" id="XP_003661020.1">
    <property type="nucleotide sequence ID" value="XM_003660972.1"/>
</dbReference>
<dbReference type="EMBL" id="CP003002">
    <property type="protein sequence ID" value="AEO54729.1"/>
    <property type="molecule type" value="Genomic_DNA"/>
</dbReference>
<dbReference type="RefSeq" id="XP_003666038.1">
    <property type="nucleotide sequence ID" value="XM_003665990.1"/>
</dbReference>
<dbReference type="GeneID" id="11514019"/>
<dbReference type="EMBL" id="CP003002">
    <property type="protein sequence ID" value="AEO55775.1"/>
    <property type="molecule type" value="Genomic_DNA"/>
</dbReference>
<dbReference type="KEGG" id="mtm:MYCTH_2068637"/>
<dbReference type="GeneID" id="11509518"/>
<dbReference type="EMBL" id="CP003007">
    <property type="protein sequence ID" value="AEO60793.1"/>
    <property type="molecule type" value="Genomic_DNA"/>
</dbReference>
<dbReference type="RefSeq" id="XP_003667123.1">
    <property type="nucleotide sequence ID" value="XM_003667075.1"/>
</dbReference>
<dbReference type="EMBL" id="CP003006">
    <property type="protein sequence ID" value="AEO60304.1"/>
    <property type="molecule type" value="Genomic_DNA"/>
</dbReference>
<dbReference type="KEGG" id="mtm:MYCTH_2055571"/>
<dbReference type="GeneID" id="11512902"/>
<dbReference type="RefSeq" id="XP_003661024.1">
    <property type="nucleotide sequence ID" value="XM_003660976.1"/>
</dbReference>
<evidence type="ECO:0000313" key="14">
    <source>
        <dbReference type="EMBL" id="AEO60793.1"/>
    </source>
</evidence>
<evidence type="ECO:0000313" key="6">
    <source>
        <dbReference type="EMBL" id="AEO57772.1"/>
    </source>
</evidence>
<dbReference type="VEuPathDB" id="FungiDB:MYCTH_2069029"/>
<dbReference type="HOGENOM" id="CLU_1273039_0_0_1"/>
<dbReference type="EMBL" id="CP003003">
    <property type="protein sequence ID" value="AEO55779.1"/>
    <property type="molecule type" value="Genomic_DNA"/>
</dbReference>
<dbReference type="Proteomes" id="UP000007322">
    <property type="component" value="Chromosome 7"/>
</dbReference>
<dbReference type="GeneID" id="11513688"/>
<dbReference type="GeneID" id="11507643"/>
<protein>
    <submittedName>
        <fullName evidence="6">Uncharacterized protein</fullName>
    </submittedName>
</protein>
<dbReference type="RefSeq" id="XP_003663017.1">
    <property type="nucleotide sequence ID" value="XM_003662969.1"/>
</dbReference>
<dbReference type="GeneID" id="11514159"/>
<dbReference type="AlphaFoldDB" id="G2QEI9"/>
<evidence type="ECO:0000313" key="5">
    <source>
        <dbReference type="EMBL" id="AEO56426.1"/>
    </source>
</evidence>
<reference evidence="6 17" key="1">
    <citation type="journal article" date="2011" name="Nat. Biotechnol.">
        <title>Comparative genomic analysis of the thermophilic biomass-degrading fungi Myceliophthora thermophila and Thielavia terrestris.</title>
        <authorList>
            <person name="Berka R.M."/>
            <person name="Grigoriev I.V."/>
            <person name="Otillar R."/>
            <person name="Salamov A."/>
            <person name="Grimwood J."/>
            <person name="Reid I."/>
            <person name="Ishmael N."/>
            <person name="John T."/>
            <person name="Darmond C."/>
            <person name="Moisan M.-C."/>
            <person name="Henrissat B."/>
            <person name="Coutinho P.M."/>
            <person name="Lombard V."/>
            <person name="Natvig D.O."/>
            <person name="Lindquist E."/>
            <person name="Schmutz J."/>
            <person name="Lucas S."/>
            <person name="Harris P."/>
            <person name="Powlowski J."/>
            <person name="Bellemare A."/>
            <person name="Taylor D."/>
            <person name="Butler G."/>
            <person name="de Vries R.P."/>
            <person name="Allijn I.E."/>
            <person name="van den Brink J."/>
            <person name="Ushinsky S."/>
            <person name="Storms R."/>
            <person name="Powell A.J."/>
            <person name="Paulsen I.T."/>
            <person name="Elbourne L.D.H."/>
            <person name="Baker S.E."/>
            <person name="Magnuson J."/>
            <person name="LaBoissiere S."/>
            <person name="Clutterbuck A.J."/>
            <person name="Martinez D."/>
            <person name="Wogulis M."/>
            <person name="de Leon A.L."/>
            <person name="Rey M.W."/>
            <person name="Tsang A."/>
        </authorList>
    </citation>
    <scope>NUCLEOTIDE SEQUENCE [LARGE SCALE GENOMIC DNA]</scope>
    <source>
        <strain evidence="6">ATCC 42464</strain>
        <strain evidence="17">ATCC 42464 / BCRC 31852 / DSM 1799</strain>
    </source>
</reference>
<keyword evidence="1" id="KW-0175">Coiled coil</keyword>
<dbReference type="VEuPathDB" id="FungiDB:MYCTH_2067168"/>
<evidence type="ECO:0000313" key="16">
    <source>
        <dbReference type="EMBL" id="AEO61878.1"/>
    </source>
</evidence>
<name>G2QEI9_THET4</name>
<dbReference type="RefSeq" id="XP_003664677.1">
    <property type="nucleotide sequence ID" value="XM_003664629.1"/>
</dbReference>
<dbReference type="RefSeq" id="XP_003659974.1">
    <property type="nucleotide sequence ID" value="XM_003659926.1"/>
</dbReference>
<dbReference type="KEGG" id="mtm:MYCTH_2068997"/>
<gene>
    <name evidence="3" type="ORF">MYCTH_2053587</name>
    <name evidence="2" type="ORF">MYCTH_2055571</name>
    <name evidence="5" type="ORF">MYCTH_2056455</name>
    <name evidence="4" type="ORF">MYCTH_2058544</name>
    <name evidence="6" type="ORF">MYCTH_2060198</name>
    <name evidence="7" type="ORF">MYCTH_2062163</name>
    <name evidence="8" type="ORF">MYCTH_2063083</name>
    <name evidence="9" type="ORF">MYCTH_2064081</name>
    <name evidence="10" type="ORF">MYCTH_2067168</name>
    <name evidence="12" type="ORF">MYCTH_2068637</name>
    <name evidence="11" type="ORF">MYCTH_2068997</name>
    <name evidence="15" type="ORF">MYCTH_2069029</name>
    <name evidence="14" type="ORF">MYCTH_2069072</name>
    <name evidence="13" type="ORF">MYCTH_2070469</name>
    <name evidence="16" type="ORF">MYCTH_2071402</name>
</gene>
<dbReference type="Proteomes" id="UP000007322">
    <property type="component" value="Chromosome 5"/>
</dbReference>
<evidence type="ECO:0000313" key="8">
    <source>
        <dbReference type="EMBL" id="AEO59428.1"/>
    </source>
</evidence>
<dbReference type="KEGG" id="mtm:MYCTH_2071402"/>
<evidence type="ECO:0000313" key="2">
    <source>
        <dbReference type="EMBL" id="AEO54729.1"/>
    </source>
</evidence>
<dbReference type="EMBL" id="CP003005">
    <property type="protein sequence ID" value="AEO59428.1"/>
    <property type="molecule type" value="Genomic_DNA"/>
</dbReference>
<dbReference type="GeneID" id="11513969"/>
<dbReference type="VEuPathDB" id="FungiDB:MYCTH_2069072"/>
<dbReference type="GeneID" id="11508699"/>
<dbReference type="VEuPathDB" id="FungiDB:MYCTH_2055571"/>
<dbReference type="GeneID" id="11511731"/>
<dbReference type="VEuPathDB" id="FungiDB:MYCTH_2071402"/>
<dbReference type="EMBL" id="CP003003">
    <property type="protein sequence ID" value="AEO56426.1"/>
    <property type="molecule type" value="Genomic_DNA"/>
</dbReference>
<evidence type="ECO:0000313" key="10">
    <source>
        <dbReference type="EMBL" id="AEO60304.1"/>
    </source>
</evidence>
<dbReference type="EMBL" id="CP003007">
    <property type="protein sequence ID" value="AEO60753.1"/>
    <property type="molecule type" value="Genomic_DNA"/>
</dbReference>
<dbReference type="VEuPathDB" id="FungiDB:MYCTH_2068637"/>
<dbReference type="OrthoDB" id="4777475at2759"/>
<dbReference type="EMBL" id="CP003004">
    <property type="protein sequence ID" value="AEO58267.1"/>
    <property type="molecule type" value="Genomic_DNA"/>
</dbReference>
<dbReference type="EMBL" id="CP003007">
    <property type="protein sequence ID" value="AEO60855.1"/>
    <property type="molecule type" value="Genomic_DNA"/>
</dbReference>
<dbReference type="VEuPathDB" id="FungiDB:MYCTH_2064081"/>
<evidence type="ECO:0000313" key="13">
    <source>
        <dbReference type="EMBL" id="AEO60753.1"/>
    </source>
</evidence>
<evidence type="ECO:0000313" key="7">
    <source>
        <dbReference type="EMBL" id="AEO58267.1"/>
    </source>
</evidence>
<dbReference type="Proteomes" id="UP000007322">
    <property type="component" value="Chromosome 6"/>
</dbReference>
<dbReference type="RefSeq" id="XP_003661671.1">
    <property type="nucleotide sequence ID" value="XM_003661623.1"/>
</dbReference>
<dbReference type="RefSeq" id="XP_003665998.1">
    <property type="nucleotide sequence ID" value="XM_003665950.1"/>
</dbReference>
<dbReference type="RefSeq" id="XP_003665988.1">
    <property type="nucleotide sequence ID" value="XM_003665940.1"/>
</dbReference>
<dbReference type="VEuPathDB" id="FungiDB:MYCTH_2058544"/>
<dbReference type="Proteomes" id="UP000007322">
    <property type="component" value="Chromosome 2"/>
</dbReference>
<dbReference type="EMBL" id="CP003007">
    <property type="protein sequence ID" value="AEO60618.1"/>
    <property type="molecule type" value="Genomic_DNA"/>
</dbReference>
<feature type="coiled-coil region" evidence="1">
    <location>
        <begin position="73"/>
        <end position="125"/>
    </location>
</feature>
<dbReference type="RefSeq" id="XP_003665549.1">
    <property type="nucleotide sequence ID" value="XM_003665501.1"/>
</dbReference>
<dbReference type="VEuPathDB" id="FungiDB:MYCTH_2070469"/>
<dbReference type="Proteomes" id="UP000007322">
    <property type="component" value="Chromosome 3"/>
</dbReference>
<dbReference type="GeneID" id="11513979"/>
<dbReference type="GeneID" id="11509546"/>
<dbReference type="GeneID" id="11510476"/>